<dbReference type="FunFam" id="3.90.550.10:FF:000092">
    <property type="entry name" value="Glycogenin 2"/>
    <property type="match status" value="1"/>
</dbReference>
<evidence type="ECO:0000256" key="9">
    <source>
        <dbReference type="ARBA" id="ARBA00038162"/>
    </source>
</evidence>
<evidence type="ECO:0000256" key="4">
    <source>
        <dbReference type="ARBA" id="ARBA00022679"/>
    </source>
</evidence>
<dbReference type="GO" id="GO:0005978">
    <property type="term" value="P:glycogen biosynthetic process"/>
    <property type="evidence" value="ECO:0007669"/>
    <property type="project" value="UniProtKB-KW"/>
</dbReference>
<comment type="catalytic activity">
    <reaction evidence="12">
        <text>L-tyrosyl-[glycogenin] + UDP-alpha-D-glucose = alpha-D-glucosyl-L-tyrosyl-[glycogenin] + UDP + H(+)</text>
        <dbReference type="Rhea" id="RHEA:23360"/>
        <dbReference type="Rhea" id="RHEA-COMP:14604"/>
        <dbReference type="Rhea" id="RHEA-COMP:14605"/>
        <dbReference type="ChEBI" id="CHEBI:15378"/>
        <dbReference type="ChEBI" id="CHEBI:46858"/>
        <dbReference type="ChEBI" id="CHEBI:58223"/>
        <dbReference type="ChEBI" id="CHEBI:58885"/>
        <dbReference type="ChEBI" id="CHEBI:140573"/>
        <dbReference type="EC" id="2.4.1.186"/>
    </reaction>
</comment>
<evidence type="ECO:0000256" key="5">
    <source>
        <dbReference type="ARBA" id="ARBA00022723"/>
    </source>
</evidence>
<dbReference type="CDD" id="cd02537">
    <property type="entry name" value="GT8_Glycogenin"/>
    <property type="match status" value="1"/>
</dbReference>
<protein>
    <recommendedName>
        <fullName evidence="10">glycogenin glucosyltransferase</fullName>
        <ecNumber evidence="10">2.4.1.186</ecNumber>
    </recommendedName>
</protein>
<dbReference type="EMBL" id="CAHIKZ030001373">
    <property type="protein sequence ID" value="CAE1261878.1"/>
    <property type="molecule type" value="Genomic_DNA"/>
</dbReference>
<comment type="caution">
    <text evidence="14">The sequence shown here is derived from an EMBL/GenBank/DDBJ whole genome shotgun (WGS) entry which is preliminary data.</text>
</comment>
<dbReference type="InterPro" id="IPR050587">
    <property type="entry name" value="GNT1/Glycosyltrans_8"/>
</dbReference>
<evidence type="ECO:0000256" key="3">
    <source>
        <dbReference type="ARBA" id="ARBA00022490"/>
    </source>
</evidence>
<dbReference type="Proteomes" id="UP000597762">
    <property type="component" value="Unassembled WGS sequence"/>
</dbReference>
<dbReference type="Pfam" id="PF01501">
    <property type="entry name" value="Glyco_transf_8"/>
    <property type="match status" value="2"/>
</dbReference>
<keyword evidence="8" id="KW-0464">Manganese</keyword>
<dbReference type="GO" id="GO:0008466">
    <property type="term" value="F:glycogenin glucosyltransferase activity"/>
    <property type="evidence" value="ECO:0007669"/>
    <property type="project" value="UniProtKB-EC"/>
</dbReference>
<reference evidence="14" key="1">
    <citation type="submission" date="2021-01" db="EMBL/GenBank/DDBJ databases">
        <authorList>
            <person name="Li R."/>
            <person name="Bekaert M."/>
        </authorList>
    </citation>
    <scope>NUCLEOTIDE SEQUENCE</scope>
    <source>
        <strain evidence="14">Farmed</strain>
    </source>
</reference>
<proteinExistence type="inferred from homology"/>
<dbReference type="GO" id="GO:0046872">
    <property type="term" value="F:metal ion binding"/>
    <property type="evidence" value="ECO:0007669"/>
    <property type="project" value="UniProtKB-KW"/>
</dbReference>
<dbReference type="SUPFAM" id="SSF53448">
    <property type="entry name" value="Nucleotide-diphospho-sugar transferases"/>
    <property type="match status" value="1"/>
</dbReference>
<evidence type="ECO:0000256" key="8">
    <source>
        <dbReference type="ARBA" id="ARBA00023211"/>
    </source>
</evidence>
<evidence type="ECO:0000256" key="2">
    <source>
        <dbReference type="ARBA" id="ARBA00004496"/>
    </source>
</evidence>
<evidence type="ECO:0000256" key="6">
    <source>
        <dbReference type="ARBA" id="ARBA00023056"/>
    </source>
</evidence>
<keyword evidence="6" id="KW-0320">Glycogen biosynthesis</keyword>
<evidence type="ECO:0000313" key="15">
    <source>
        <dbReference type="Proteomes" id="UP000597762"/>
    </source>
</evidence>
<keyword evidence="4 14" id="KW-0808">Transferase</keyword>
<dbReference type="AlphaFoldDB" id="A0A812CA09"/>
<dbReference type="Gene3D" id="3.90.550.10">
    <property type="entry name" value="Spore Coat Polysaccharide Biosynthesis Protein SpsA, Chain A"/>
    <property type="match status" value="1"/>
</dbReference>
<sequence>MAQSGNEAFVTLATNDTYVVGSLVLGESLRRVGTQKKLVVMITKEVSEAFRNNLQNVFDDVHVVDLLSSEDFKNLQLLGRPDLHVTFTKLHCWNLTQYSKCVFLDADTLVLQNVDELFEKEELSAAPDPGWPDCFNSGVFVYTPNVETYKSLMRFASTQGTFDGGDQGLLNLYFNEWPTKDIKKHLPFIYNVVSQAFYSYLPAFRQFKQNVKIVHFIGAIKPWQHPYSSSTRTVTPLPHSGHDAEFLQRWWDIFTSSVQPKFDPSAHLDSMPEGLIGQLASLGFDHDGNRAAMDDFQKLPPLLFLSPILPSNLWPLDFLPDLGFKTLVHFLKY</sequence>
<organism evidence="14 15">
    <name type="scientific">Acanthosepion pharaonis</name>
    <name type="common">Pharaoh cuttlefish</name>
    <name type="synonym">Sepia pharaonis</name>
    <dbReference type="NCBI Taxonomy" id="158019"/>
    <lineage>
        <taxon>Eukaryota</taxon>
        <taxon>Metazoa</taxon>
        <taxon>Spiralia</taxon>
        <taxon>Lophotrochozoa</taxon>
        <taxon>Mollusca</taxon>
        <taxon>Cephalopoda</taxon>
        <taxon>Coleoidea</taxon>
        <taxon>Decapodiformes</taxon>
        <taxon>Sepiida</taxon>
        <taxon>Sepiina</taxon>
        <taxon>Sepiidae</taxon>
        <taxon>Acanthosepion</taxon>
    </lineage>
</organism>
<comment type="subcellular location">
    <subcellularLocation>
        <location evidence="2">Cytoplasm</location>
    </subcellularLocation>
</comment>
<comment type="cofactor">
    <cofactor evidence="1">
        <name>Mn(2+)</name>
        <dbReference type="ChEBI" id="CHEBI:29035"/>
    </cofactor>
</comment>
<dbReference type="InterPro" id="IPR029044">
    <property type="entry name" value="Nucleotide-diphossugar_trans"/>
</dbReference>
<evidence type="ECO:0000256" key="12">
    <source>
        <dbReference type="ARBA" id="ARBA00052293"/>
    </source>
</evidence>
<gene>
    <name evidence="14" type="ORF">SPHA_32942</name>
</gene>
<dbReference type="GO" id="GO:0005737">
    <property type="term" value="C:cytoplasm"/>
    <property type="evidence" value="ECO:0007669"/>
    <property type="project" value="UniProtKB-SubCell"/>
</dbReference>
<keyword evidence="15" id="KW-1185">Reference proteome</keyword>
<keyword evidence="5" id="KW-0479">Metal-binding</keyword>
<evidence type="ECO:0000256" key="11">
    <source>
        <dbReference type="ARBA" id="ARBA00050886"/>
    </source>
</evidence>
<keyword evidence="14" id="KW-0328">Glycosyltransferase</keyword>
<dbReference type="EC" id="2.4.1.186" evidence="10"/>
<comment type="catalytic activity">
    <reaction evidence="11">
        <text>[1,4-alpha-D-glucosyl](n)-L-tyrosyl-[glycogenin] + UDP-alpha-D-glucose = [1,4-alpha-D-glucosyl](n+1)-L-tyrosyl-[glycogenin] + UDP + H(+)</text>
        <dbReference type="Rhea" id="RHEA:56560"/>
        <dbReference type="Rhea" id="RHEA-COMP:14606"/>
        <dbReference type="Rhea" id="RHEA-COMP:14607"/>
        <dbReference type="ChEBI" id="CHEBI:15378"/>
        <dbReference type="ChEBI" id="CHEBI:58223"/>
        <dbReference type="ChEBI" id="CHEBI:58885"/>
        <dbReference type="ChEBI" id="CHEBI:140574"/>
        <dbReference type="EC" id="2.4.1.186"/>
    </reaction>
</comment>
<evidence type="ECO:0000256" key="7">
    <source>
        <dbReference type="ARBA" id="ARBA00023180"/>
    </source>
</evidence>
<accession>A0A812CA09</accession>
<evidence type="ECO:0000256" key="10">
    <source>
        <dbReference type="ARBA" id="ARBA00038934"/>
    </source>
</evidence>
<evidence type="ECO:0000313" key="14">
    <source>
        <dbReference type="EMBL" id="CAE1261878.1"/>
    </source>
</evidence>
<name>A0A812CA09_ACAPH</name>
<dbReference type="OrthoDB" id="2014201at2759"/>
<dbReference type="PANTHER" id="PTHR11183">
    <property type="entry name" value="GLYCOGENIN SUBFAMILY MEMBER"/>
    <property type="match status" value="1"/>
</dbReference>
<evidence type="ECO:0000256" key="1">
    <source>
        <dbReference type="ARBA" id="ARBA00001936"/>
    </source>
</evidence>
<comment type="similarity">
    <text evidence="9">Belongs to the glycosyltransferase 8 family. Glycogenin subfamily.</text>
</comment>
<dbReference type="InterPro" id="IPR002495">
    <property type="entry name" value="Glyco_trans_8"/>
</dbReference>
<evidence type="ECO:0000256" key="13">
    <source>
        <dbReference type="ARBA" id="ARBA00057883"/>
    </source>
</evidence>
<comment type="function">
    <text evidence="13">Self-glucosylating initiator of glycogen synthesis. It catalyzes the formation of a short alpha (1,4)-glucosyl chain covalently attached via a glucose 1-O-tyrosyl linkage to internal tyrosine residues and these chains act as primers for the elongation reaction catalyzed by glycogen synthase.</text>
</comment>
<keyword evidence="7" id="KW-0325">Glycoprotein</keyword>
<keyword evidence="3" id="KW-0963">Cytoplasm</keyword>